<organism evidence="1 2">
    <name type="scientific">Vermiconidia calcicola</name>
    <dbReference type="NCBI Taxonomy" id="1690605"/>
    <lineage>
        <taxon>Eukaryota</taxon>
        <taxon>Fungi</taxon>
        <taxon>Dikarya</taxon>
        <taxon>Ascomycota</taxon>
        <taxon>Pezizomycotina</taxon>
        <taxon>Dothideomycetes</taxon>
        <taxon>Dothideomycetidae</taxon>
        <taxon>Mycosphaerellales</taxon>
        <taxon>Extremaceae</taxon>
        <taxon>Vermiconidia</taxon>
    </lineage>
</organism>
<accession>A0ACC3MBP6</accession>
<dbReference type="Proteomes" id="UP001281147">
    <property type="component" value="Unassembled WGS sequence"/>
</dbReference>
<dbReference type="EMBL" id="JAUTXU010000492">
    <property type="protein sequence ID" value="KAK3679584.1"/>
    <property type="molecule type" value="Genomic_DNA"/>
</dbReference>
<proteinExistence type="predicted"/>
<reference evidence="1" key="1">
    <citation type="submission" date="2023-07" db="EMBL/GenBank/DDBJ databases">
        <title>Black Yeasts Isolated from many extreme environments.</title>
        <authorList>
            <person name="Coleine C."/>
            <person name="Stajich J.E."/>
            <person name="Selbmann L."/>
        </authorList>
    </citation>
    <scope>NUCLEOTIDE SEQUENCE</scope>
    <source>
        <strain evidence="1">CCFEE 5714</strain>
    </source>
</reference>
<keyword evidence="2" id="KW-1185">Reference proteome</keyword>
<evidence type="ECO:0000313" key="1">
    <source>
        <dbReference type="EMBL" id="KAK3679584.1"/>
    </source>
</evidence>
<gene>
    <name evidence="1" type="ORF">LTR37_021391</name>
</gene>
<sequence length="325" mass="35172">MSTLAQLEQELTARQDDLNTCNEMLALDPNSTDALETIAILEVDIADIKTQIAAKKAEQRNPAAPPPPPATEDDATPPPPPKYDMSKHPKFRKQSPEASAAAPPPPPSEETHQQRTVFNVKDLVMAKFSEDKQWYHASIVSKTGSSTDPVYKVTFKGYGNTETKRKHEIRAIVENHKKRKADGGAAATGGAPQTPMSPSRPAPQQREQQNGSVISAAPSVDTTLVQKREPSKVSDGPTRMAPEPKKLKGNRVLEKGKSNWQDFQKAGPKKTGFGTAAASSKPGKDSQFRTPDLPNARVGFTGSGKPMSKDQRRTTWKFGGGGGEE</sequence>
<protein>
    <submittedName>
        <fullName evidence="1">Uncharacterized protein</fullName>
    </submittedName>
</protein>
<evidence type="ECO:0000313" key="2">
    <source>
        <dbReference type="Proteomes" id="UP001281147"/>
    </source>
</evidence>
<comment type="caution">
    <text evidence="1">The sequence shown here is derived from an EMBL/GenBank/DDBJ whole genome shotgun (WGS) entry which is preliminary data.</text>
</comment>
<name>A0ACC3MBP6_9PEZI</name>